<dbReference type="Proteomes" id="UP000237381">
    <property type="component" value="Unassembled WGS sequence"/>
</dbReference>
<gene>
    <name evidence="1" type="ORF">B0G62_12028</name>
</gene>
<dbReference type="RefSeq" id="WP_103707001.1">
    <property type="nucleotide sequence ID" value="NZ_PQGA01000020.1"/>
</dbReference>
<organism evidence="1 2">
    <name type="scientific">Paraburkholderia eburnea</name>
    <dbReference type="NCBI Taxonomy" id="1189126"/>
    <lineage>
        <taxon>Bacteria</taxon>
        <taxon>Pseudomonadati</taxon>
        <taxon>Pseudomonadota</taxon>
        <taxon>Betaproteobacteria</taxon>
        <taxon>Burkholderiales</taxon>
        <taxon>Burkholderiaceae</taxon>
        <taxon>Paraburkholderia</taxon>
    </lineage>
</organism>
<accession>A0A2S4LXC7</accession>
<name>A0A2S4LXC7_9BURK</name>
<comment type="caution">
    <text evidence="1">The sequence shown here is derived from an EMBL/GenBank/DDBJ whole genome shotgun (WGS) entry which is preliminary data.</text>
</comment>
<sequence length="148" mass="17053">MAHKLCVCCGDVFVPRPQTPHQAYCSSPSCQRARKRQWQREKLRTDSDYRDNQRDAQRAWLSQNPDYWRQYRRDHPDYVTSGRARQRGQPFAASASVAKMDVCIALSGVYRLTPISQPAGASTDSWLVEITPLCETCPRKMDVCKERT</sequence>
<reference evidence="1 2" key="1">
    <citation type="submission" date="2018-01" db="EMBL/GenBank/DDBJ databases">
        <title>Genomic Encyclopedia of Type Strains, Phase III (KMG-III): the genomes of soil and plant-associated and newly described type strains.</title>
        <authorList>
            <person name="Whitman W."/>
        </authorList>
    </citation>
    <scope>NUCLEOTIDE SEQUENCE [LARGE SCALE GENOMIC DNA]</scope>
    <source>
        <strain evidence="1 2">JCM 18070</strain>
    </source>
</reference>
<dbReference type="AlphaFoldDB" id="A0A2S4LXC7"/>
<protein>
    <submittedName>
        <fullName evidence="1">Uncharacterized protein</fullName>
    </submittedName>
</protein>
<evidence type="ECO:0000313" key="1">
    <source>
        <dbReference type="EMBL" id="POR47035.1"/>
    </source>
</evidence>
<proteinExistence type="predicted"/>
<evidence type="ECO:0000313" key="2">
    <source>
        <dbReference type="Proteomes" id="UP000237381"/>
    </source>
</evidence>
<dbReference type="OrthoDB" id="8563863at2"/>
<keyword evidence="2" id="KW-1185">Reference proteome</keyword>
<dbReference type="EMBL" id="PQGA01000020">
    <property type="protein sequence ID" value="POR47035.1"/>
    <property type="molecule type" value="Genomic_DNA"/>
</dbReference>